<sequence length="374" mass="41021">MEIGSHSILMLKREILLLVIVLYCITAAYSAISATYTPQSSLIFKLGPDIQTPLTPAGKFGSDKLVAHIGTLSISFEPADQFRRPYLDTSGFSRPYYFRGIFNTWGGGVQNTEFYIYAYTSLSSTPFALWLEDGSEALAGYSESVLSPSPFVVDFFFVSHHDAQYYQVGASYQMVSGSLGTFQVTRLIVPPDNGTRTTEKVPVAHPANLSPNGPIPIIGNSTDVVVPPSIPYGGTTPPPPPPPEHYLLSIAEVVSFPIDSAYGSNRVNIAKCQLTLQNVHGNNKKKVYIKFSSPSYTDRFRLHLTDPPGVYVIPYSLYFLGEEVVSGQDILWAQLSDGLNERFISVGNIDSTTAEMAPSGEYKDVITVEVRPYD</sequence>
<name>A0A644YFM7_9ZZZZ</name>
<evidence type="ECO:0000313" key="1">
    <source>
        <dbReference type="EMBL" id="MPM27306.1"/>
    </source>
</evidence>
<accession>A0A644YFM7</accession>
<proteinExistence type="predicted"/>
<comment type="caution">
    <text evidence="1">The sequence shown here is derived from an EMBL/GenBank/DDBJ whole genome shotgun (WGS) entry which is preliminary data.</text>
</comment>
<protein>
    <submittedName>
        <fullName evidence="1">Uncharacterized protein</fullName>
    </submittedName>
</protein>
<gene>
    <name evidence="1" type="ORF">SDC9_73816</name>
</gene>
<dbReference type="AlphaFoldDB" id="A0A644YFM7"/>
<reference evidence="1" key="1">
    <citation type="submission" date="2019-08" db="EMBL/GenBank/DDBJ databases">
        <authorList>
            <person name="Kucharzyk K."/>
            <person name="Murdoch R.W."/>
            <person name="Higgins S."/>
            <person name="Loffler F."/>
        </authorList>
    </citation>
    <scope>NUCLEOTIDE SEQUENCE</scope>
</reference>
<organism evidence="1">
    <name type="scientific">bioreactor metagenome</name>
    <dbReference type="NCBI Taxonomy" id="1076179"/>
    <lineage>
        <taxon>unclassified sequences</taxon>
        <taxon>metagenomes</taxon>
        <taxon>ecological metagenomes</taxon>
    </lineage>
</organism>
<dbReference type="EMBL" id="VSSQ01004959">
    <property type="protein sequence ID" value="MPM27306.1"/>
    <property type="molecule type" value="Genomic_DNA"/>
</dbReference>